<dbReference type="InterPro" id="IPR052042">
    <property type="entry name" value="Tail_sheath_structural"/>
</dbReference>
<evidence type="ECO:0000313" key="5">
    <source>
        <dbReference type="EMBL" id="TCP05702.1"/>
    </source>
</evidence>
<dbReference type="PANTHER" id="PTHR35861:SF1">
    <property type="entry name" value="PHAGE TAIL SHEATH PROTEIN"/>
    <property type="match status" value="1"/>
</dbReference>
<evidence type="ECO:0000259" key="3">
    <source>
        <dbReference type="Pfam" id="PF17482"/>
    </source>
</evidence>
<dbReference type="InterPro" id="IPR054564">
    <property type="entry name" value="Gp18_domIII_N"/>
</dbReference>
<dbReference type="Proteomes" id="UP000295106">
    <property type="component" value="Unassembled WGS sequence"/>
</dbReference>
<organism evidence="5 6">
    <name type="scientific">Rubrivivax gelatinosus</name>
    <name type="common">Rhodocyclus gelatinosus</name>
    <name type="synonym">Rhodopseudomonas gelatinosa</name>
    <dbReference type="NCBI Taxonomy" id="28068"/>
    <lineage>
        <taxon>Bacteria</taxon>
        <taxon>Pseudomonadati</taxon>
        <taxon>Pseudomonadota</taxon>
        <taxon>Betaproteobacteria</taxon>
        <taxon>Burkholderiales</taxon>
        <taxon>Sphaerotilaceae</taxon>
        <taxon>Rubrivivax</taxon>
    </lineage>
</organism>
<sequence length="394" mass="41541">MSLTTYHHGVRVTELSEGARTIRTVSTAIIGLVATAADADAATFPLDKPVLLTNVWAGISKAGTQGTLATALNAIAAQARPVVVVVRVAEGETAAATTTNVIGGVNVAGQYTGAKALLAAQAQLGVKPRILGAPGLDTQEVTSALVEIAQKLRAMVYASCHGAATIAAAQTYREQFGQRELMLIYPDFTAWDSVASASAAVPAVAYALGLRAKIDEEIGWHKTLSNVVVNGPNGITKDVFFDLQSESTDAGLLNAADITTLINQGGYRFWGSRTCSEDTNFAFESSTRTAQVLADTVAEAHFAAVDLPLLPGSVRDILDGVNAKLRELKTGGYILDGTAWLDEEINTADRLKAGKLVIDYDYTSVPPIEDLAFRQRITDRYYGDFASSVATSAA</sequence>
<dbReference type="PANTHER" id="PTHR35861">
    <property type="match status" value="1"/>
</dbReference>
<evidence type="ECO:0000313" key="6">
    <source>
        <dbReference type="Proteomes" id="UP000295106"/>
    </source>
</evidence>
<evidence type="ECO:0000259" key="4">
    <source>
        <dbReference type="Pfam" id="PF22671"/>
    </source>
</evidence>
<name>A0A4R2MFN6_RUBGE</name>
<protein>
    <recommendedName>
        <fullName evidence="7">Phage tail sheath protein</fullName>
    </recommendedName>
</protein>
<dbReference type="Pfam" id="PF17482">
    <property type="entry name" value="Phage_sheath_1C"/>
    <property type="match status" value="1"/>
</dbReference>
<reference evidence="5 6" key="1">
    <citation type="submission" date="2019-03" db="EMBL/GenBank/DDBJ databases">
        <title>Genomic Encyclopedia of Type Strains, Phase IV (KMG-IV): sequencing the most valuable type-strain genomes for metagenomic binning, comparative biology and taxonomic classification.</title>
        <authorList>
            <person name="Goeker M."/>
        </authorList>
    </citation>
    <scope>NUCLEOTIDE SEQUENCE [LARGE SCALE GENOMIC DNA]</scope>
    <source>
        <strain evidence="5 6">DSM 1709</strain>
    </source>
</reference>
<dbReference type="AlphaFoldDB" id="A0A4R2MFN6"/>
<dbReference type="RefSeq" id="WP_132644686.1">
    <property type="nucleotide sequence ID" value="NZ_NRRI01000002.1"/>
</dbReference>
<gene>
    <name evidence="5" type="ORF">EV684_101576</name>
</gene>
<feature type="domain" description="Tail sheath protein Gp18-like" evidence="4">
    <location>
        <begin position="28"/>
        <end position="88"/>
    </location>
</feature>
<comment type="caution">
    <text evidence="5">The sequence shown here is derived from an EMBL/GenBank/DDBJ whole genome shotgun (WGS) entry which is preliminary data.</text>
</comment>
<dbReference type="InterPro" id="IPR020287">
    <property type="entry name" value="Tail_sheath_C"/>
</dbReference>
<dbReference type="InterPro" id="IPR035089">
    <property type="entry name" value="Phage_sheath_subtilisin"/>
</dbReference>
<dbReference type="Pfam" id="PF22671">
    <property type="entry name" value="Gp18_domIII_N"/>
    <property type="match status" value="1"/>
</dbReference>
<accession>A0A4R2MFN6</accession>
<feature type="domain" description="Tail sheath protein subtilisin-like" evidence="2">
    <location>
        <begin position="109"/>
        <end position="275"/>
    </location>
</feature>
<evidence type="ECO:0008006" key="7">
    <source>
        <dbReference type="Google" id="ProtNLM"/>
    </source>
</evidence>
<feature type="domain" description="Tail sheath protein C-terminal" evidence="3">
    <location>
        <begin position="277"/>
        <end position="378"/>
    </location>
</feature>
<dbReference type="EMBL" id="SLXD01000001">
    <property type="protein sequence ID" value="TCP05702.1"/>
    <property type="molecule type" value="Genomic_DNA"/>
</dbReference>
<dbReference type="OrthoDB" id="9767864at2"/>
<evidence type="ECO:0000259" key="2">
    <source>
        <dbReference type="Pfam" id="PF04984"/>
    </source>
</evidence>
<comment type="similarity">
    <text evidence="1">Belongs to the myoviridae tail sheath protein family.</text>
</comment>
<proteinExistence type="inferred from homology"/>
<dbReference type="Pfam" id="PF04984">
    <property type="entry name" value="Phage_sheath_1"/>
    <property type="match status" value="1"/>
</dbReference>
<evidence type="ECO:0000256" key="1">
    <source>
        <dbReference type="ARBA" id="ARBA00008005"/>
    </source>
</evidence>